<evidence type="ECO:0000313" key="2">
    <source>
        <dbReference type="EMBL" id="OMO51911.1"/>
    </source>
</evidence>
<dbReference type="EMBL" id="AWUE01024011">
    <property type="protein sequence ID" value="OMO51911.1"/>
    <property type="molecule type" value="Genomic_DNA"/>
</dbReference>
<accession>A0A1R3G1E8</accession>
<feature type="region of interest" description="Disordered" evidence="1">
    <location>
        <begin position="19"/>
        <end position="41"/>
    </location>
</feature>
<dbReference type="Proteomes" id="UP000187203">
    <property type="component" value="Unassembled WGS sequence"/>
</dbReference>
<dbReference type="OrthoDB" id="10398057at2759"/>
<gene>
    <name evidence="2" type="ORF">COLO4_37476</name>
</gene>
<sequence length="202" mass="23745">MTDERNRVKEWKKEAERLKKEAERMEVDRDHARASLSEEKEKNRVLEAKNIRAMARAEHQRKSQVRAKKRELRLEGDTSRMRREIDSLKKEVQKARNMIAELKVKNKEARKKEAEEFANLMRKTKKDHMQELMQRWADIQFLGKHLLLAGCKISNMVRSWEECDDNLTDVLAEIGEGVGMARELKKQVEEVIGAVFPTDPYG</sequence>
<proteinExistence type="predicted"/>
<evidence type="ECO:0000256" key="1">
    <source>
        <dbReference type="SAM" id="MobiDB-lite"/>
    </source>
</evidence>
<dbReference type="AlphaFoldDB" id="A0A1R3G1E8"/>
<comment type="caution">
    <text evidence="2">The sequence shown here is derived from an EMBL/GenBank/DDBJ whole genome shotgun (WGS) entry which is preliminary data.</text>
</comment>
<protein>
    <submittedName>
        <fullName evidence="2">Uncharacterized protein</fullName>
    </submittedName>
</protein>
<evidence type="ECO:0000313" key="3">
    <source>
        <dbReference type="Proteomes" id="UP000187203"/>
    </source>
</evidence>
<organism evidence="2 3">
    <name type="scientific">Corchorus olitorius</name>
    <dbReference type="NCBI Taxonomy" id="93759"/>
    <lineage>
        <taxon>Eukaryota</taxon>
        <taxon>Viridiplantae</taxon>
        <taxon>Streptophyta</taxon>
        <taxon>Embryophyta</taxon>
        <taxon>Tracheophyta</taxon>
        <taxon>Spermatophyta</taxon>
        <taxon>Magnoliopsida</taxon>
        <taxon>eudicotyledons</taxon>
        <taxon>Gunneridae</taxon>
        <taxon>Pentapetalae</taxon>
        <taxon>rosids</taxon>
        <taxon>malvids</taxon>
        <taxon>Malvales</taxon>
        <taxon>Malvaceae</taxon>
        <taxon>Grewioideae</taxon>
        <taxon>Apeibeae</taxon>
        <taxon>Corchorus</taxon>
    </lineage>
</organism>
<keyword evidence="3" id="KW-1185">Reference proteome</keyword>
<reference evidence="3" key="1">
    <citation type="submission" date="2013-09" db="EMBL/GenBank/DDBJ databases">
        <title>Corchorus olitorius genome sequencing.</title>
        <authorList>
            <person name="Alam M."/>
            <person name="Haque M.S."/>
            <person name="Islam M.S."/>
            <person name="Emdad E.M."/>
            <person name="Islam M.M."/>
            <person name="Ahmed B."/>
            <person name="Halim A."/>
            <person name="Hossen Q.M.M."/>
            <person name="Hossain M.Z."/>
            <person name="Ahmed R."/>
            <person name="Khan M.M."/>
            <person name="Islam R."/>
            <person name="Rashid M.M."/>
            <person name="Khan S.A."/>
            <person name="Rahman M.S."/>
            <person name="Alam M."/>
            <person name="Yahiya A.S."/>
            <person name="Khan M.S."/>
            <person name="Azam M.S."/>
            <person name="Haque T."/>
            <person name="Lashkar M.Z.H."/>
            <person name="Akhand A.I."/>
            <person name="Morshed G."/>
            <person name="Roy S."/>
            <person name="Uddin K.S."/>
            <person name="Rabeya T."/>
            <person name="Hossain A.S."/>
            <person name="Chowdhury A."/>
            <person name="Snigdha A.R."/>
            <person name="Mortoza M.S."/>
            <person name="Matin S.A."/>
            <person name="Hoque S.M.E."/>
            <person name="Islam M.K."/>
            <person name="Roy D.K."/>
            <person name="Haider R."/>
            <person name="Moosa M.M."/>
            <person name="Elias S.M."/>
            <person name="Hasan A.M."/>
            <person name="Jahan S."/>
            <person name="Shafiuddin M."/>
            <person name="Mahmood N."/>
            <person name="Shommy N.S."/>
        </authorList>
    </citation>
    <scope>NUCLEOTIDE SEQUENCE [LARGE SCALE GENOMIC DNA]</scope>
    <source>
        <strain evidence="3">cv. O-4</strain>
    </source>
</reference>
<name>A0A1R3G1E8_9ROSI</name>